<reference evidence="1" key="1">
    <citation type="journal article" date="2018" name="Arch. Virol.">
        <title>Screening of some Croatian autochthonous grapevine varieties reveals a multitude of viruses, including novel ones.</title>
        <authorList>
            <person name="Voncina D."/>
            <person name="Almeida R.P.P."/>
        </authorList>
    </citation>
    <scope>NUCLEOTIDE SEQUENCE</scope>
    <source>
        <strain evidence="1">VVL-101</strain>
    </source>
</reference>
<dbReference type="EMBL" id="MF991950">
    <property type="protein sequence ID" value="AWD77990.1"/>
    <property type="molecule type" value="Genomic_RNA"/>
</dbReference>
<evidence type="ECO:0000313" key="1">
    <source>
        <dbReference type="EMBL" id="AWD77990.1"/>
    </source>
</evidence>
<proteinExistence type="predicted"/>
<sequence length="191" mass="21290">MRRLSGRELVSSKYSLEQLLFHLNNYILDGVVLPSELFNPLYMIELEESELLLVNQIKWQKSEGQLLQSFTLQQVGREVAKLSSFESTLLCNIFMYSDFSGANLCELYKFLGCRYLDSCYVIEAGSGSKLVSSTNNSVQIGISPEHTAGILGKLKGVYVLVEELKQAKGVAGPYMFKGSPSPYKNAPPLPF</sequence>
<protein>
    <submittedName>
        <fullName evidence="1">Uncharacterized protein</fullName>
    </submittedName>
</protein>
<organism evidence="1">
    <name type="scientific">Grapevine virus E</name>
    <dbReference type="NCBI Taxonomy" id="516956"/>
    <lineage>
        <taxon>Viruses</taxon>
        <taxon>Riboviria</taxon>
        <taxon>Orthornavirae</taxon>
        <taxon>Kitrinoviricota</taxon>
        <taxon>Alsuviricetes</taxon>
        <taxon>Tymovirales</taxon>
        <taxon>Betaflexiviridae</taxon>
        <taxon>Trivirinae</taxon>
        <taxon>Vitivirus</taxon>
        <taxon>Vitivirus epsilonvitis</taxon>
    </lineage>
</organism>
<name>A0A2S1FYL9_9VIRU</name>
<accession>A0A2S1FYL9</accession>